<dbReference type="PROSITE" id="PS51257">
    <property type="entry name" value="PROKAR_LIPOPROTEIN"/>
    <property type="match status" value="1"/>
</dbReference>
<dbReference type="InterPro" id="IPR011944">
    <property type="entry name" value="Steroid_delta5-4_isomerase"/>
</dbReference>
<gene>
    <name evidence="1" type="ORF">G3569_14895</name>
</gene>
<proteinExistence type="predicted"/>
<reference evidence="1 2" key="1">
    <citation type="submission" date="2020-02" db="EMBL/GenBank/DDBJ databases">
        <title>Aliifodinibius halophilus 2W32, complete genome.</title>
        <authorList>
            <person name="Li Y."/>
            <person name="Wu S."/>
        </authorList>
    </citation>
    <scope>NUCLEOTIDE SEQUENCE [LARGE SCALE GENOMIC DNA]</scope>
    <source>
        <strain evidence="1 2">2W32</strain>
    </source>
</reference>
<dbReference type="SUPFAM" id="SSF54427">
    <property type="entry name" value="NTF2-like"/>
    <property type="match status" value="1"/>
</dbReference>
<dbReference type="Proteomes" id="UP000479132">
    <property type="component" value="Unassembled WGS sequence"/>
</dbReference>
<protein>
    <submittedName>
        <fullName evidence="1">SgcJ/EcaC family oxidoreductase</fullName>
    </submittedName>
</protein>
<organism evidence="1 2">
    <name type="scientific">Fodinibius halophilus</name>
    <dbReference type="NCBI Taxonomy" id="1736908"/>
    <lineage>
        <taxon>Bacteria</taxon>
        <taxon>Pseudomonadati</taxon>
        <taxon>Balneolota</taxon>
        <taxon>Balneolia</taxon>
        <taxon>Balneolales</taxon>
        <taxon>Balneolaceae</taxon>
        <taxon>Fodinibius</taxon>
    </lineage>
</organism>
<sequence length="175" mass="19602">MSTFKFYPAIGVALIVTILASFVACKDNSTSVENKPTKETEKEAVGKVLGIMAEGFAKRDAEMASSIYSSEAQWLNAFGDWREGQEAIQEKLKKLFSSSEFNSGEMVGEPTGKVRILKPDVAVAWTYQEIKGQKYPNGDEVPLRKNHSLLLLLKKDSEWIVEAQIFMDENYNPNK</sequence>
<dbReference type="EMBL" id="JAALLS010000022">
    <property type="protein sequence ID" value="NGP89644.1"/>
    <property type="molecule type" value="Genomic_DNA"/>
</dbReference>
<dbReference type="AlphaFoldDB" id="A0A6M1TFT3"/>
<dbReference type="RefSeq" id="WP_165270602.1">
    <property type="nucleotide sequence ID" value="NZ_JAALLS010000022.1"/>
</dbReference>
<comment type="caution">
    <text evidence="1">The sequence shown here is derived from an EMBL/GenBank/DDBJ whole genome shotgun (WGS) entry which is preliminary data.</text>
</comment>
<name>A0A6M1TFT3_9BACT</name>
<dbReference type="NCBIfam" id="TIGR02246">
    <property type="entry name" value="SgcJ/EcaC family oxidoreductase"/>
    <property type="match status" value="1"/>
</dbReference>
<accession>A0A6M1TFT3</accession>
<dbReference type="Gene3D" id="3.10.450.50">
    <property type="match status" value="1"/>
</dbReference>
<keyword evidence="2" id="KW-1185">Reference proteome</keyword>
<dbReference type="InterPro" id="IPR032710">
    <property type="entry name" value="NTF2-like_dom_sf"/>
</dbReference>
<evidence type="ECO:0000313" key="2">
    <source>
        <dbReference type="Proteomes" id="UP000479132"/>
    </source>
</evidence>
<evidence type="ECO:0000313" key="1">
    <source>
        <dbReference type="EMBL" id="NGP89644.1"/>
    </source>
</evidence>